<gene>
    <name evidence="1" type="primary">N7</name>
</gene>
<evidence type="ECO:0000313" key="1">
    <source>
        <dbReference type="EMBL" id="AJE29654.1"/>
    </source>
</evidence>
<protein>
    <submittedName>
        <fullName evidence="1">N7</fullName>
    </submittedName>
</protein>
<proteinExistence type="predicted"/>
<dbReference type="KEGG" id="vg:65099545"/>
<organism evidence="1 2">
    <name type="scientific">macacine gammaherpesvirus 12</name>
    <dbReference type="NCBI Taxonomy" id="2560571"/>
    <lineage>
        <taxon>Viruses</taxon>
        <taxon>Duplodnaviria</taxon>
        <taxon>Heunggongvirae</taxon>
        <taxon>Peploviricota</taxon>
        <taxon>Herviviricetes</taxon>
        <taxon>Herpesvirales</taxon>
        <taxon>Orthoherpesviridae</taxon>
        <taxon>Gammaherpesvirinae</taxon>
        <taxon>Rhadinovirus</taxon>
        <taxon>Rhadinovirus macacinegamma12</taxon>
    </lineage>
</organism>
<sequence length="116" mass="13439">MFKNNILKYANTKMPLFNCDSYTKNVGVVCNYVSKQYHFRAHETNISGEPGLSCHWPPTSPPVKEFCQDLLRSTARARWFDLRYTHWVLTTVAFGGRTFSGALAPLGFKRLTRYWL</sequence>
<name>A0A0B5CYD1_9GAMA</name>
<evidence type="ECO:0000313" key="2">
    <source>
        <dbReference type="Proteomes" id="UP000297089"/>
    </source>
</evidence>
<keyword evidence="2" id="KW-1185">Reference proteome</keyword>
<dbReference type="Proteomes" id="UP000297089">
    <property type="component" value="Segment"/>
</dbReference>
<reference evidence="1 2" key="1">
    <citation type="submission" date="2018-02" db="EMBL/GenBank/DDBJ databases">
        <title>Complete genome sequence of MneRV2, the pig-tailed macaque RV2 rhadinovirus, and evolutionary relationship with rhesus macaque RRV and human herpesvirus 8/KSHV.</title>
        <authorList>
            <person name="Rose T.M."/>
            <person name="Bruce A.G."/>
        </authorList>
    </citation>
    <scope>NUCLEOTIDE SEQUENCE [LARGE SCALE GENOMIC DNA]</scope>
    <source>
        <strain evidence="1 2">J97167</strain>
    </source>
</reference>
<accession>A0A0B5CYD1</accession>
<dbReference type="EMBL" id="KP265674">
    <property type="protein sequence ID" value="AJE29654.1"/>
    <property type="molecule type" value="Genomic_DNA"/>
</dbReference>